<dbReference type="Proteomes" id="UP001162992">
    <property type="component" value="Chromosome 16"/>
</dbReference>
<evidence type="ECO:0000313" key="1">
    <source>
        <dbReference type="EMBL" id="KAJ7527793.1"/>
    </source>
</evidence>
<dbReference type="EMBL" id="CM055107">
    <property type="protein sequence ID" value="KAJ7527793.1"/>
    <property type="molecule type" value="Genomic_DNA"/>
</dbReference>
<comment type="caution">
    <text evidence="1">The sequence shown here is derived from an EMBL/GenBank/DDBJ whole genome shotgun (WGS) entry which is preliminary data.</text>
</comment>
<name>A0ACC2BDF0_DIPCM</name>
<protein>
    <submittedName>
        <fullName evidence="1">Uncharacterized protein</fullName>
    </submittedName>
</protein>
<proteinExistence type="predicted"/>
<keyword evidence="2" id="KW-1185">Reference proteome</keyword>
<accession>A0ACC2BDF0</accession>
<reference evidence="2" key="1">
    <citation type="journal article" date="2024" name="Proc. Natl. Acad. Sci. U.S.A.">
        <title>Extraordinary preservation of gene collinearity over three hundred million years revealed in homosporous lycophytes.</title>
        <authorList>
            <person name="Li C."/>
            <person name="Wickell D."/>
            <person name="Kuo L.Y."/>
            <person name="Chen X."/>
            <person name="Nie B."/>
            <person name="Liao X."/>
            <person name="Peng D."/>
            <person name="Ji J."/>
            <person name="Jenkins J."/>
            <person name="Williams M."/>
            <person name="Shu S."/>
            <person name="Plott C."/>
            <person name="Barry K."/>
            <person name="Rajasekar S."/>
            <person name="Grimwood J."/>
            <person name="Han X."/>
            <person name="Sun S."/>
            <person name="Hou Z."/>
            <person name="He W."/>
            <person name="Dai G."/>
            <person name="Sun C."/>
            <person name="Schmutz J."/>
            <person name="Leebens-Mack J.H."/>
            <person name="Li F.W."/>
            <person name="Wang L."/>
        </authorList>
    </citation>
    <scope>NUCLEOTIDE SEQUENCE [LARGE SCALE GENOMIC DNA]</scope>
    <source>
        <strain evidence="2">cv. PW_Plant_1</strain>
    </source>
</reference>
<gene>
    <name evidence="1" type="ORF">O6H91_16G071000</name>
</gene>
<organism evidence="1 2">
    <name type="scientific">Diphasiastrum complanatum</name>
    <name type="common">Issler's clubmoss</name>
    <name type="synonym">Lycopodium complanatum</name>
    <dbReference type="NCBI Taxonomy" id="34168"/>
    <lineage>
        <taxon>Eukaryota</taxon>
        <taxon>Viridiplantae</taxon>
        <taxon>Streptophyta</taxon>
        <taxon>Embryophyta</taxon>
        <taxon>Tracheophyta</taxon>
        <taxon>Lycopodiopsida</taxon>
        <taxon>Lycopodiales</taxon>
        <taxon>Lycopodiaceae</taxon>
        <taxon>Lycopodioideae</taxon>
        <taxon>Diphasiastrum</taxon>
    </lineage>
</organism>
<evidence type="ECO:0000313" key="2">
    <source>
        <dbReference type="Proteomes" id="UP001162992"/>
    </source>
</evidence>
<sequence length="484" mass="53106">MELACDFCEKGSATVYCRADSARLCLSCDYQVHSANALSRRHHRRLLCDGCIQHSAIVHCPVDNLSLCQFCDWNTHSNSIDSQHQCRTIASFIGCPSATELARMWGFELDSSQQTAERNSGEANQSTAKTGRLTPVPPEIQPSEAGWWRDTSDKDSSANYGLTDESSSPNILSDIWSSSSPSTFPTSNRVSDSVGQILSYSSASALERSAQSTAPKREQKQGQKQKPVLQQLTQMQNLQPEILNAQQQQPFLPNILLEDSLQSDIAADCLPASDALWQSDTESPISEPPWDPQLQDLGICETGYVPCKRFGIADVDLPLDGCDDIFASPQNAQVPIFGGIEASRSAIVVSETEAAQRGTRKIVATTEALYGAKVCSTMSSWTEVSGPPILVSRPPKTSSVSKGFSSPSDVIFIEIPDSPWVSGSMNAGAVAEARDNAMLRYREKKKTRKFEKRIRYPSRKTRADTRNRVKGRFVKVGQPCDNKI</sequence>